<proteinExistence type="predicted"/>
<organism evidence="2">
    <name type="scientific">Anopheles marajoara</name>
    <dbReference type="NCBI Taxonomy" id="58244"/>
    <lineage>
        <taxon>Eukaryota</taxon>
        <taxon>Metazoa</taxon>
        <taxon>Ecdysozoa</taxon>
        <taxon>Arthropoda</taxon>
        <taxon>Hexapoda</taxon>
        <taxon>Insecta</taxon>
        <taxon>Pterygota</taxon>
        <taxon>Neoptera</taxon>
        <taxon>Endopterygota</taxon>
        <taxon>Diptera</taxon>
        <taxon>Nematocera</taxon>
        <taxon>Culicoidea</taxon>
        <taxon>Culicidae</taxon>
        <taxon>Anophelinae</taxon>
        <taxon>Anopheles</taxon>
    </lineage>
</organism>
<feature type="chain" id="PRO_5014766422" evidence="1">
    <location>
        <begin position="32"/>
        <end position="86"/>
    </location>
</feature>
<sequence length="86" mass="9279">MLGGYGGCVWGWVRLSRADLLLLLCCLPSLTAPTSSGGIEVPNLHLAPAAPHSCGATFDFHSRYSRWPSVGTKQLISKSRKNHNTN</sequence>
<keyword evidence="1" id="KW-0732">Signal</keyword>
<accession>A0A2M4CAE8</accession>
<feature type="signal peptide" evidence="1">
    <location>
        <begin position="1"/>
        <end position="31"/>
    </location>
</feature>
<protein>
    <submittedName>
        <fullName evidence="2">Putative secreted protein</fullName>
    </submittedName>
</protein>
<dbReference type="EMBL" id="GGFJ01013156">
    <property type="protein sequence ID" value="MBW62297.1"/>
    <property type="molecule type" value="Transcribed_RNA"/>
</dbReference>
<reference evidence="2" key="1">
    <citation type="submission" date="2018-01" db="EMBL/GenBank/DDBJ databases">
        <title>An insight into the sialome of Amazonian anophelines.</title>
        <authorList>
            <person name="Ribeiro J.M."/>
            <person name="Scarpassa V."/>
            <person name="Calvo E."/>
        </authorList>
    </citation>
    <scope>NUCLEOTIDE SEQUENCE</scope>
    <source>
        <tissue evidence="2">Salivary glands</tissue>
    </source>
</reference>
<evidence type="ECO:0000313" key="2">
    <source>
        <dbReference type="EMBL" id="MBW62297.1"/>
    </source>
</evidence>
<name>A0A2M4CAE8_9DIPT</name>
<dbReference type="AlphaFoldDB" id="A0A2M4CAE8"/>
<evidence type="ECO:0000256" key="1">
    <source>
        <dbReference type="SAM" id="SignalP"/>
    </source>
</evidence>